<dbReference type="PANTHER" id="PTHR46060:SF2">
    <property type="entry name" value="HISTONE-LYSINE N-METHYLTRANSFERASE SETMAR"/>
    <property type="match status" value="1"/>
</dbReference>
<accession>A0ABM4CMN3</accession>
<protein>
    <submittedName>
        <fullName evidence="3">Histone-lysine N-methyltransferase SETMAR-like</fullName>
    </submittedName>
</protein>
<dbReference type="Proteomes" id="UP001652625">
    <property type="component" value="Chromosome 10"/>
</dbReference>
<evidence type="ECO:0000259" key="1">
    <source>
        <dbReference type="Pfam" id="PF17906"/>
    </source>
</evidence>
<dbReference type="RefSeq" id="XP_065663078.1">
    <property type="nucleotide sequence ID" value="XM_065807006.1"/>
</dbReference>
<dbReference type="InterPro" id="IPR052709">
    <property type="entry name" value="Transposase-MT_Hybrid"/>
</dbReference>
<evidence type="ECO:0000313" key="2">
    <source>
        <dbReference type="Proteomes" id="UP001652625"/>
    </source>
</evidence>
<reference evidence="3" key="1">
    <citation type="submission" date="2025-08" db="UniProtKB">
        <authorList>
            <consortium name="RefSeq"/>
        </authorList>
    </citation>
    <scope>IDENTIFICATION</scope>
</reference>
<dbReference type="Pfam" id="PF17906">
    <property type="entry name" value="HTH_48"/>
    <property type="match status" value="1"/>
</dbReference>
<feature type="non-terminal residue" evidence="3">
    <location>
        <position position="1"/>
    </location>
</feature>
<keyword evidence="2" id="KW-1185">Reference proteome</keyword>
<dbReference type="Gene3D" id="1.10.10.10">
    <property type="entry name" value="Winged helix-like DNA-binding domain superfamily/Winged helix DNA-binding domain"/>
    <property type="match status" value="1"/>
</dbReference>
<dbReference type="Gene3D" id="3.30.420.10">
    <property type="entry name" value="Ribonuclease H-like superfamily/Ribonuclease H"/>
    <property type="match status" value="1"/>
</dbReference>
<dbReference type="InterPro" id="IPR036388">
    <property type="entry name" value="WH-like_DNA-bd_sf"/>
</dbReference>
<dbReference type="GeneID" id="136085700"/>
<dbReference type="InterPro" id="IPR036397">
    <property type="entry name" value="RNaseH_sf"/>
</dbReference>
<dbReference type="PANTHER" id="PTHR46060">
    <property type="entry name" value="MARINER MOS1 TRANSPOSASE-LIKE PROTEIN"/>
    <property type="match status" value="1"/>
</dbReference>
<name>A0ABM4CMN3_HYDVU</name>
<dbReference type="InterPro" id="IPR001888">
    <property type="entry name" value="Transposase_1"/>
</dbReference>
<dbReference type="InterPro" id="IPR041426">
    <property type="entry name" value="Mos1_HTH"/>
</dbReference>
<proteinExistence type="predicted"/>
<evidence type="ECO:0000313" key="3">
    <source>
        <dbReference type="RefSeq" id="XP_065663078.1"/>
    </source>
</evidence>
<gene>
    <name evidence="3" type="primary">LOC136085700</name>
</gene>
<dbReference type="Pfam" id="PF01359">
    <property type="entry name" value="Transposase_1"/>
    <property type="match status" value="1"/>
</dbReference>
<organism evidence="2 3">
    <name type="scientific">Hydra vulgaris</name>
    <name type="common">Hydra</name>
    <name type="synonym">Hydra attenuata</name>
    <dbReference type="NCBI Taxonomy" id="6087"/>
    <lineage>
        <taxon>Eukaryota</taxon>
        <taxon>Metazoa</taxon>
        <taxon>Cnidaria</taxon>
        <taxon>Hydrozoa</taxon>
        <taxon>Hydroidolina</taxon>
        <taxon>Anthoathecata</taxon>
        <taxon>Aplanulata</taxon>
        <taxon>Hydridae</taxon>
        <taxon>Hydra</taxon>
    </lineage>
</organism>
<dbReference type="Gene3D" id="1.10.10.1450">
    <property type="match status" value="1"/>
</dbReference>
<sequence>FSHFLQDVKSIMDKRQIRTIFLFQFKMGRKAAETARDINTAFGPETTNERMAQWWFKKFRSGEESLEDEEGCGCPSEIDDDQLRALIGADPRKTIREVAEELNVHNSTVDRHLKQIGKSKKLSKRVPHELNENQKNRRFEVPSALLLRNKNDLFLDRIVTCDEKWILYDNRRRSAQWLDRDEAPQHFPKPNLHQKKVIMTVWWSAAGFIHHSFLNPGETITAEKYCQQIDEMHQKLRCIALTTTPLPRLINMKGPILLHDNARPHVAQPTLQKLNALGYETLPHPPYSPDLSPTDYHFFKHLDNFLHEFYATGINKLVSRCQKCVDCNGSYFD</sequence>
<feature type="domain" description="Mos1 transposase HTH" evidence="1">
    <location>
        <begin position="14"/>
        <end position="63"/>
    </location>
</feature>